<evidence type="ECO:0000313" key="3">
    <source>
        <dbReference type="Proteomes" id="UP000191133"/>
    </source>
</evidence>
<keyword evidence="1" id="KW-0472">Membrane</keyword>
<dbReference type="AlphaFoldDB" id="A0A1W1H4D6"/>
<evidence type="ECO:0000313" key="2">
    <source>
        <dbReference type="EMBL" id="SLM26371.1"/>
    </source>
</evidence>
<dbReference type="Proteomes" id="UP000191133">
    <property type="component" value="Unassembled WGS sequence"/>
</dbReference>
<dbReference type="RefSeq" id="WP_080150777.1">
    <property type="nucleotide sequence ID" value="NZ_FWEU01000008.1"/>
</dbReference>
<dbReference type="EMBL" id="FWEU01000008">
    <property type="protein sequence ID" value="SLM26371.1"/>
    <property type="molecule type" value="Genomic_DNA"/>
</dbReference>
<sequence>MVDMNFESADLAIKLLTGLGQLAVACAVGYIAYRQWRTAQQQAETARNKLKHELFDRRLKAYEALRESAQYAFNARPKENAEQRVADSLKELRWLFGKPVHDFVWDHIYVPLVDLWEANNVIHDSPHPTTDIEREERRAAGADASRIRKELHRDIAKLEEMMADFLTLNH</sequence>
<keyword evidence="1" id="KW-0812">Transmembrane</keyword>
<accession>A0A1W1H4D6</accession>
<evidence type="ECO:0000256" key="1">
    <source>
        <dbReference type="SAM" id="Phobius"/>
    </source>
</evidence>
<gene>
    <name evidence="2" type="ORF">SAMN04488690_4138</name>
</gene>
<evidence type="ECO:0008006" key="4">
    <source>
        <dbReference type="Google" id="ProtNLM"/>
    </source>
</evidence>
<name>A0A1W1H4D6_9GAMM</name>
<feature type="transmembrane region" description="Helical" evidence="1">
    <location>
        <begin position="12"/>
        <end position="33"/>
    </location>
</feature>
<protein>
    <recommendedName>
        <fullName evidence="4">DUF2489 domain-containing protein</fullName>
    </recommendedName>
</protein>
<proteinExistence type="predicted"/>
<organism evidence="2 3">
    <name type="scientific">Stenotrophomonas indicatrix</name>
    <dbReference type="NCBI Taxonomy" id="2045451"/>
    <lineage>
        <taxon>Bacteria</taxon>
        <taxon>Pseudomonadati</taxon>
        <taxon>Pseudomonadota</taxon>
        <taxon>Gammaproteobacteria</taxon>
        <taxon>Lysobacterales</taxon>
        <taxon>Lysobacteraceae</taxon>
        <taxon>Stenotrophomonas</taxon>
    </lineage>
</organism>
<reference evidence="3" key="1">
    <citation type="submission" date="2016-10" db="EMBL/GenBank/DDBJ databases">
        <authorList>
            <person name="Varghese N."/>
        </authorList>
    </citation>
    <scope>NUCLEOTIDE SEQUENCE [LARGE SCALE GENOMIC DNA]</scope>
    <source>
        <strain evidence="3">92MFCol6.1</strain>
    </source>
</reference>
<keyword evidence="1" id="KW-1133">Transmembrane helix</keyword>